<dbReference type="Pfam" id="PF19272">
    <property type="entry name" value="ASMase_C"/>
    <property type="match status" value="2"/>
</dbReference>
<feature type="domain" description="Saposin B-type" evidence="14">
    <location>
        <begin position="186"/>
        <end position="272"/>
    </location>
</feature>
<keyword evidence="4" id="KW-0964">Secreted</keyword>
<evidence type="ECO:0000313" key="15">
    <source>
        <dbReference type="EMBL" id="RZC34304.1"/>
    </source>
</evidence>
<evidence type="ECO:0000256" key="4">
    <source>
        <dbReference type="ARBA" id="ARBA00022525"/>
    </source>
</evidence>
<dbReference type="Proteomes" id="UP000292052">
    <property type="component" value="Unassembled WGS sequence"/>
</dbReference>
<evidence type="ECO:0000259" key="14">
    <source>
        <dbReference type="PROSITE" id="PS50015"/>
    </source>
</evidence>
<dbReference type="GO" id="GO:0006685">
    <property type="term" value="P:sphingomyelin catabolic process"/>
    <property type="evidence" value="ECO:0007669"/>
    <property type="project" value="TreeGrafter"/>
</dbReference>
<dbReference type="InterPro" id="IPR041805">
    <property type="entry name" value="ASMase/PPN1_MPP"/>
</dbReference>
<keyword evidence="11" id="KW-0326">Glycosidase</keyword>
<dbReference type="GO" id="GO:0046872">
    <property type="term" value="F:metal ion binding"/>
    <property type="evidence" value="ECO:0007669"/>
    <property type="project" value="UniProtKB-KW"/>
</dbReference>
<dbReference type="GO" id="GO:0046513">
    <property type="term" value="P:ceramide biosynthetic process"/>
    <property type="evidence" value="ECO:0007669"/>
    <property type="project" value="TreeGrafter"/>
</dbReference>
<reference evidence="15 16" key="1">
    <citation type="submission" date="2017-03" db="EMBL/GenBank/DDBJ databases">
        <title>Genome of the blue death feigning beetle - Asbolus verrucosus.</title>
        <authorList>
            <person name="Rider S.D."/>
        </authorList>
    </citation>
    <scope>NUCLEOTIDE SEQUENCE [LARGE SCALE GENOMIC DNA]</scope>
    <source>
        <strain evidence="15">Butters</strain>
        <tissue evidence="15">Head and leg muscle</tissue>
    </source>
</reference>
<sequence length="1147" mass="131009">MEDSLRHSRSRINAYRALASPSLIALSSKDPILTAFELSWELRRLSLMEHEFKSEYQELRKQCQDFATALLDHTRSSYELEVLLNHDPTGPAFEHGDRMHLNRLKLAIKLRQKKVRWIVGLIMYVTALFITFFHQYAFSKADVQLLTTGITEYFRTGIKPSYLDKVLQSHQLPHVFREDMEHVYDNAQVCYLCNLVVDLVIGERKLGLSRETLVKEANYLCTHLGIETERVCNGVVELNVDVFLYVIDNYPEFTSNRVCGSILQSYGCPTGDDFDWSINIASGNSPVRPTPNDTEVKSFKILQLSDIHYDPNYTPNGNADCGEPICCQGDQGEPASPELACGYWTDYRDADAPWHLVEETIKQAKTQEFDYVYYTGDIISHRIWETSVENNTAAIAQLYSYFKDSFDGPVFPIFGNHEPHPLNLWPSDTIVDNSFTVKWLFELAAKMWSELIGEDVTETVLKGGYYSVSPRPGFRVIGINSNLGYTDNWWLLYEDIDPFNQLQWLADTLKLAEDNNESVHILSHVPSGTSSSLKVWSREYRRIVERFANTITGQFNGHTHKDEFHVYYNSSDTTQAIGVAFNGASVTPFSNSNPSYKFYYVDEATFSLLDYEEWTFNLTLANSEPSTRSPEWYKLYNFVDAYGAESLIPAEVDKVLYKMAEDHSLLDDYFKFKYRNGDAGISGGCDESCQKSLLCYIVTTLHGDNTDSSLNSEDDFQLVKRGIVDYFHTGNPPEYLDKALESYQLTHMFRDGMENAYKSEQLCYLCNLVVDLVIGERIICGSLLQSYGCPTGDAFEWSINIPSGNSPIRPKPNDTNIESFNILHLTDIHYDPNYKPNGNADCGEPICCQEDQGEPSSPETTCGYWSDYRNADAPWHLIEETIRQVKTQEIDYVYYTGDIISHRVWETSIENNTKAITELYSFFKESFDVPVYPIFGNHEPHPLNLWSTESVVDEKFSMEWLFQLAANSWSELVGEDISETVLKGGYYTVSPKPGFRIIAINSNLGYTFNWNFFQLEGLGFANTITGQFNGHTHKDEFHIYYNSSNPTQPVGAIYNGAALTPFSSANPSYKIFQVESTTFSLLDYQEWTFNLTLANSQPSTQSPEWYKLYSFVEAYGVQDLSPVEADKVLYKMAADHSLLDDYFMFFP</sequence>
<dbReference type="GO" id="GO:0016020">
    <property type="term" value="C:membrane"/>
    <property type="evidence" value="ECO:0007669"/>
    <property type="project" value="GOC"/>
</dbReference>
<dbReference type="GO" id="GO:0061750">
    <property type="term" value="F:acid sphingomyelin phosphodiesterase activity"/>
    <property type="evidence" value="ECO:0007669"/>
    <property type="project" value="TreeGrafter"/>
</dbReference>
<keyword evidence="9" id="KW-1015">Disulfide bond</keyword>
<comment type="cofactor">
    <cofactor evidence="1">
        <name>Zn(2+)</name>
        <dbReference type="ChEBI" id="CHEBI:29105"/>
    </cofactor>
</comment>
<dbReference type="InterPro" id="IPR045473">
    <property type="entry name" value="ASM_C"/>
</dbReference>
<keyword evidence="13" id="KW-1133">Transmembrane helix</keyword>
<dbReference type="GO" id="GO:0005615">
    <property type="term" value="C:extracellular space"/>
    <property type="evidence" value="ECO:0007669"/>
    <property type="project" value="TreeGrafter"/>
</dbReference>
<evidence type="ECO:0000256" key="5">
    <source>
        <dbReference type="ARBA" id="ARBA00022723"/>
    </source>
</evidence>
<dbReference type="InterPro" id="IPR008139">
    <property type="entry name" value="SaposinB_dom"/>
</dbReference>
<keyword evidence="5" id="KW-0479">Metal-binding</keyword>
<gene>
    <name evidence="15" type="ORF">BDFB_002934</name>
</gene>
<evidence type="ECO:0000256" key="10">
    <source>
        <dbReference type="ARBA" id="ARBA00023180"/>
    </source>
</evidence>
<keyword evidence="7" id="KW-0378">Hydrolase</keyword>
<dbReference type="FunFam" id="3.60.21.10:FF:000092">
    <property type="entry name" value="Sphingomyelin phosphodiesterase"/>
    <property type="match status" value="1"/>
</dbReference>
<dbReference type="InterPro" id="IPR013555">
    <property type="entry name" value="TRP_dom"/>
</dbReference>
<keyword evidence="13" id="KW-0472">Membrane</keyword>
<dbReference type="CDD" id="cd00842">
    <property type="entry name" value="MPP_ASMase"/>
    <property type="match status" value="1"/>
</dbReference>
<proteinExistence type="inferred from homology"/>
<evidence type="ECO:0000256" key="9">
    <source>
        <dbReference type="ARBA" id="ARBA00023157"/>
    </source>
</evidence>
<evidence type="ECO:0000313" key="16">
    <source>
        <dbReference type="Proteomes" id="UP000292052"/>
    </source>
</evidence>
<dbReference type="SUPFAM" id="SSF47862">
    <property type="entry name" value="Saposin"/>
    <property type="match status" value="1"/>
</dbReference>
<keyword evidence="16" id="KW-1185">Reference proteome</keyword>
<evidence type="ECO:0000256" key="13">
    <source>
        <dbReference type="SAM" id="Phobius"/>
    </source>
</evidence>
<dbReference type="InterPro" id="IPR004843">
    <property type="entry name" value="Calcineurin-like_PHP"/>
</dbReference>
<feature type="transmembrane region" description="Helical" evidence="13">
    <location>
        <begin position="115"/>
        <end position="138"/>
    </location>
</feature>
<dbReference type="STRING" id="1661398.A0A482VNK5"/>
<dbReference type="GO" id="GO:0016798">
    <property type="term" value="F:hydrolase activity, acting on glycosyl bonds"/>
    <property type="evidence" value="ECO:0007669"/>
    <property type="project" value="UniProtKB-KW"/>
</dbReference>
<dbReference type="PANTHER" id="PTHR10340:SF29">
    <property type="entry name" value="SPHINGOMYELIN PHOSPHODIESTERASE"/>
    <property type="match status" value="1"/>
</dbReference>
<keyword evidence="10" id="KW-0325">Glycoprotein</keyword>
<evidence type="ECO:0000256" key="12">
    <source>
        <dbReference type="ARBA" id="ARBA00047268"/>
    </source>
</evidence>
<dbReference type="FunFam" id="3.60.21.10:FF:000077">
    <property type="entry name" value="Sphingomyelin phosphodiesterase"/>
    <property type="match status" value="1"/>
</dbReference>
<comment type="subcellular location">
    <subcellularLocation>
        <location evidence="2">Secreted</location>
    </subcellularLocation>
</comment>
<evidence type="ECO:0000256" key="8">
    <source>
        <dbReference type="ARBA" id="ARBA00022833"/>
    </source>
</evidence>
<evidence type="ECO:0000256" key="2">
    <source>
        <dbReference type="ARBA" id="ARBA00004613"/>
    </source>
</evidence>
<dbReference type="SMART" id="SM01420">
    <property type="entry name" value="TRP_2"/>
    <property type="match status" value="1"/>
</dbReference>
<keyword evidence="13" id="KW-0812">Transmembrane</keyword>
<dbReference type="OrthoDB" id="282973at2759"/>
<dbReference type="Pfam" id="PF00149">
    <property type="entry name" value="Metallophos"/>
    <property type="match status" value="2"/>
</dbReference>
<dbReference type="Pfam" id="PF08344">
    <property type="entry name" value="TRP_2"/>
    <property type="match status" value="1"/>
</dbReference>
<dbReference type="InterPro" id="IPR011001">
    <property type="entry name" value="Saposin-like"/>
</dbReference>
<dbReference type="AlphaFoldDB" id="A0A482VNK5"/>
<organism evidence="15 16">
    <name type="scientific">Asbolus verrucosus</name>
    <name type="common">Desert ironclad beetle</name>
    <dbReference type="NCBI Taxonomy" id="1661398"/>
    <lineage>
        <taxon>Eukaryota</taxon>
        <taxon>Metazoa</taxon>
        <taxon>Ecdysozoa</taxon>
        <taxon>Arthropoda</taxon>
        <taxon>Hexapoda</taxon>
        <taxon>Insecta</taxon>
        <taxon>Pterygota</taxon>
        <taxon>Neoptera</taxon>
        <taxon>Endopterygota</taxon>
        <taxon>Coleoptera</taxon>
        <taxon>Polyphaga</taxon>
        <taxon>Cucujiformia</taxon>
        <taxon>Tenebrionidae</taxon>
        <taxon>Pimeliinae</taxon>
        <taxon>Asbolus</taxon>
    </lineage>
</organism>
<comment type="caution">
    <text evidence="15">The sequence shown here is derived from an EMBL/GenBank/DDBJ whole genome shotgun (WGS) entry which is preliminary data.</text>
</comment>
<evidence type="ECO:0000256" key="1">
    <source>
        <dbReference type="ARBA" id="ARBA00001947"/>
    </source>
</evidence>
<keyword evidence="6" id="KW-0732">Signal</keyword>
<evidence type="ECO:0000256" key="6">
    <source>
        <dbReference type="ARBA" id="ARBA00022729"/>
    </source>
</evidence>
<comment type="similarity">
    <text evidence="3">Belongs to the acid sphingomyelinase family.</text>
</comment>
<evidence type="ECO:0000256" key="11">
    <source>
        <dbReference type="ARBA" id="ARBA00023295"/>
    </source>
</evidence>
<evidence type="ECO:0000256" key="3">
    <source>
        <dbReference type="ARBA" id="ARBA00008234"/>
    </source>
</evidence>
<evidence type="ECO:0000256" key="7">
    <source>
        <dbReference type="ARBA" id="ARBA00022801"/>
    </source>
</evidence>
<keyword evidence="8" id="KW-0862">Zinc</keyword>
<accession>A0A482VNK5</accession>
<dbReference type="PROSITE" id="PS50015">
    <property type="entry name" value="SAP_B"/>
    <property type="match status" value="1"/>
</dbReference>
<dbReference type="InterPro" id="IPR029052">
    <property type="entry name" value="Metallo-depent_PP-like"/>
</dbReference>
<comment type="catalytic activity">
    <reaction evidence="12">
        <text>a sphingomyelin + H2O = phosphocholine + an N-acylsphing-4-enine + H(+)</text>
        <dbReference type="Rhea" id="RHEA:19253"/>
        <dbReference type="ChEBI" id="CHEBI:15377"/>
        <dbReference type="ChEBI" id="CHEBI:15378"/>
        <dbReference type="ChEBI" id="CHEBI:17636"/>
        <dbReference type="ChEBI" id="CHEBI:52639"/>
        <dbReference type="ChEBI" id="CHEBI:295975"/>
        <dbReference type="EC" id="3.1.4.12"/>
    </reaction>
    <physiologicalReaction direction="left-to-right" evidence="12">
        <dbReference type="Rhea" id="RHEA:19254"/>
    </physiologicalReaction>
</comment>
<dbReference type="GO" id="GO:0005764">
    <property type="term" value="C:lysosome"/>
    <property type="evidence" value="ECO:0007669"/>
    <property type="project" value="TreeGrafter"/>
</dbReference>
<dbReference type="Gene3D" id="3.60.21.10">
    <property type="match status" value="2"/>
</dbReference>
<name>A0A482VNK5_ASBVE</name>
<dbReference type="EMBL" id="QDEB01081258">
    <property type="protein sequence ID" value="RZC34304.1"/>
    <property type="molecule type" value="Genomic_DNA"/>
</dbReference>
<protein>
    <submittedName>
        <fullName evidence="15">Sphingomyelin phosphodiesterase-like</fullName>
    </submittedName>
</protein>
<dbReference type="SUPFAM" id="SSF56300">
    <property type="entry name" value="Metallo-dependent phosphatases"/>
    <property type="match status" value="2"/>
</dbReference>
<dbReference type="PANTHER" id="PTHR10340">
    <property type="entry name" value="SPHINGOMYELIN PHOSPHODIESTERASE"/>
    <property type="match status" value="1"/>
</dbReference>